<dbReference type="CDD" id="cd12393">
    <property type="entry name" value="RRM_ZCRB1"/>
    <property type="match status" value="1"/>
</dbReference>
<dbReference type="GO" id="GO:0005689">
    <property type="term" value="C:U12-type spliceosomal complex"/>
    <property type="evidence" value="ECO:0007669"/>
    <property type="project" value="InterPro"/>
</dbReference>
<dbReference type="KEGG" id="dpx:DAPPUDRAFT_67708"/>
<dbReference type="OMA" id="YECGQEG"/>
<evidence type="ECO:0000313" key="18">
    <source>
        <dbReference type="Proteomes" id="UP000000305"/>
    </source>
</evidence>
<organism evidence="17 18">
    <name type="scientific">Daphnia pulex</name>
    <name type="common">Water flea</name>
    <dbReference type="NCBI Taxonomy" id="6669"/>
    <lineage>
        <taxon>Eukaryota</taxon>
        <taxon>Metazoa</taxon>
        <taxon>Ecdysozoa</taxon>
        <taxon>Arthropoda</taxon>
        <taxon>Crustacea</taxon>
        <taxon>Branchiopoda</taxon>
        <taxon>Diplostraca</taxon>
        <taxon>Cladocera</taxon>
        <taxon>Anomopoda</taxon>
        <taxon>Daphniidae</taxon>
        <taxon>Daphnia</taxon>
    </lineage>
</organism>
<keyword evidence="10" id="KW-0539">Nucleus</keyword>
<keyword evidence="8 13" id="KW-0694">RNA-binding</keyword>
<dbReference type="Proteomes" id="UP000000305">
    <property type="component" value="Unassembled WGS sequence"/>
</dbReference>
<feature type="compositionally biased region" description="Polar residues" evidence="14">
    <location>
        <begin position="167"/>
        <end position="177"/>
    </location>
</feature>
<keyword evidence="3" id="KW-0507">mRNA processing</keyword>
<dbReference type="InterPro" id="IPR012677">
    <property type="entry name" value="Nucleotide-bd_a/b_plait_sf"/>
</dbReference>
<reference evidence="17 18" key="1">
    <citation type="journal article" date="2011" name="Science">
        <title>The ecoresponsive genome of Daphnia pulex.</title>
        <authorList>
            <person name="Colbourne J.K."/>
            <person name="Pfrender M.E."/>
            <person name="Gilbert D."/>
            <person name="Thomas W.K."/>
            <person name="Tucker A."/>
            <person name="Oakley T.H."/>
            <person name="Tokishita S."/>
            <person name="Aerts A."/>
            <person name="Arnold G.J."/>
            <person name="Basu M.K."/>
            <person name="Bauer D.J."/>
            <person name="Caceres C.E."/>
            <person name="Carmel L."/>
            <person name="Casola C."/>
            <person name="Choi J.H."/>
            <person name="Detter J.C."/>
            <person name="Dong Q."/>
            <person name="Dusheyko S."/>
            <person name="Eads B.D."/>
            <person name="Frohlich T."/>
            <person name="Geiler-Samerotte K.A."/>
            <person name="Gerlach D."/>
            <person name="Hatcher P."/>
            <person name="Jogdeo S."/>
            <person name="Krijgsveld J."/>
            <person name="Kriventseva E.V."/>
            <person name="Kultz D."/>
            <person name="Laforsch C."/>
            <person name="Lindquist E."/>
            <person name="Lopez J."/>
            <person name="Manak J.R."/>
            <person name="Muller J."/>
            <person name="Pangilinan J."/>
            <person name="Patwardhan R.P."/>
            <person name="Pitluck S."/>
            <person name="Pritham E.J."/>
            <person name="Rechtsteiner A."/>
            <person name="Rho M."/>
            <person name="Rogozin I.B."/>
            <person name="Sakarya O."/>
            <person name="Salamov A."/>
            <person name="Schaack S."/>
            <person name="Shapiro H."/>
            <person name="Shiga Y."/>
            <person name="Skalitzky C."/>
            <person name="Smith Z."/>
            <person name="Souvorov A."/>
            <person name="Sung W."/>
            <person name="Tang Z."/>
            <person name="Tsuchiya D."/>
            <person name="Tu H."/>
            <person name="Vos H."/>
            <person name="Wang M."/>
            <person name="Wolf Y.I."/>
            <person name="Yamagata H."/>
            <person name="Yamada T."/>
            <person name="Ye Y."/>
            <person name="Shaw J.R."/>
            <person name="Andrews J."/>
            <person name="Crease T.J."/>
            <person name="Tang H."/>
            <person name="Lucas S.M."/>
            <person name="Robertson H.M."/>
            <person name="Bork P."/>
            <person name="Koonin E.V."/>
            <person name="Zdobnov E.M."/>
            <person name="Grigoriev I.V."/>
            <person name="Lynch M."/>
            <person name="Boore J.L."/>
        </authorList>
    </citation>
    <scope>NUCLEOTIDE SEQUENCE [LARGE SCALE GENOMIC DNA]</scope>
</reference>
<keyword evidence="7" id="KW-0862">Zinc</keyword>
<dbReference type="SUPFAM" id="SSF57756">
    <property type="entry name" value="Retrovirus zinc finger-like domains"/>
    <property type="match status" value="1"/>
</dbReference>
<evidence type="ECO:0000256" key="8">
    <source>
        <dbReference type="ARBA" id="ARBA00022884"/>
    </source>
</evidence>
<gene>
    <name evidence="17" type="ORF">DAPPUDRAFT_67708</name>
</gene>
<dbReference type="HOGENOM" id="CLU_059455_1_0_1"/>
<evidence type="ECO:0000256" key="6">
    <source>
        <dbReference type="ARBA" id="ARBA00022771"/>
    </source>
</evidence>
<keyword evidence="5" id="KW-0747">Spliceosome</keyword>
<dbReference type="SUPFAM" id="SSF54928">
    <property type="entry name" value="RNA-binding domain, RBD"/>
    <property type="match status" value="1"/>
</dbReference>
<dbReference type="InterPro" id="IPR000504">
    <property type="entry name" value="RRM_dom"/>
</dbReference>
<evidence type="ECO:0000256" key="2">
    <source>
        <dbReference type="ARBA" id="ARBA00015428"/>
    </source>
</evidence>
<dbReference type="STRING" id="6669.E9HZR5"/>
<dbReference type="InterPro" id="IPR001878">
    <property type="entry name" value="Znf_CCHC"/>
</dbReference>
<dbReference type="eggNOG" id="KOG0118">
    <property type="taxonomic scope" value="Eukaryota"/>
</dbReference>
<dbReference type="GO" id="GO:0003723">
    <property type="term" value="F:RNA binding"/>
    <property type="evidence" value="ECO:0007669"/>
    <property type="project" value="UniProtKB-UniRule"/>
</dbReference>
<dbReference type="InterPro" id="IPR036875">
    <property type="entry name" value="Znf_CCHC_sf"/>
</dbReference>
<keyword evidence="18" id="KW-1185">Reference proteome</keyword>
<dbReference type="PROSITE" id="PS50102">
    <property type="entry name" value="RRM"/>
    <property type="match status" value="1"/>
</dbReference>
<dbReference type="Gene3D" id="4.10.60.10">
    <property type="entry name" value="Zinc finger, CCHC-type"/>
    <property type="match status" value="1"/>
</dbReference>
<accession>E9HZR5</accession>
<name>E9HZR5_DAPPU</name>
<keyword evidence="6 12" id="KW-0863">Zinc-finger</keyword>
<dbReference type="InterPro" id="IPR044598">
    <property type="entry name" value="ZCRB1"/>
</dbReference>
<dbReference type="GO" id="GO:0008270">
    <property type="term" value="F:zinc ion binding"/>
    <property type="evidence" value="ECO:0007669"/>
    <property type="project" value="UniProtKB-KW"/>
</dbReference>
<evidence type="ECO:0000256" key="5">
    <source>
        <dbReference type="ARBA" id="ARBA00022728"/>
    </source>
</evidence>
<evidence type="ECO:0000259" key="15">
    <source>
        <dbReference type="PROSITE" id="PS50102"/>
    </source>
</evidence>
<dbReference type="Gene3D" id="3.30.70.330">
    <property type="match status" value="1"/>
</dbReference>
<evidence type="ECO:0000256" key="11">
    <source>
        <dbReference type="ARBA" id="ARBA00032031"/>
    </source>
</evidence>
<dbReference type="OrthoDB" id="267048at2759"/>
<feature type="region of interest" description="Disordered" evidence="14">
    <location>
        <begin position="121"/>
        <end position="197"/>
    </location>
</feature>
<evidence type="ECO:0000256" key="3">
    <source>
        <dbReference type="ARBA" id="ARBA00022664"/>
    </source>
</evidence>
<comment type="subcellular location">
    <subcellularLocation>
        <location evidence="1">Nucleus</location>
    </subcellularLocation>
</comment>
<dbReference type="Pfam" id="PF00076">
    <property type="entry name" value="RRM_1"/>
    <property type="match status" value="1"/>
</dbReference>
<dbReference type="PROSITE" id="PS50158">
    <property type="entry name" value="ZF_CCHC"/>
    <property type="match status" value="1"/>
</dbReference>
<evidence type="ECO:0000256" key="10">
    <source>
        <dbReference type="ARBA" id="ARBA00023242"/>
    </source>
</evidence>
<feature type="domain" description="RRM" evidence="15">
    <location>
        <begin position="9"/>
        <end position="87"/>
    </location>
</feature>
<dbReference type="Pfam" id="PF00098">
    <property type="entry name" value="zf-CCHC"/>
    <property type="match status" value="1"/>
</dbReference>
<evidence type="ECO:0000256" key="13">
    <source>
        <dbReference type="PROSITE-ProRule" id="PRU00176"/>
    </source>
</evidence>
<dbReference type="FunFam" id="3.30.70.330:FF:000233">
    <property type="entry name" value="Zinc finger CCHC-type and RNA-binding motif-containing protein 1"/>
    <property type="match status" value="1"/>
</dbReference>
<dbReference type="PANTHER" id="PTHR46259:SF1">
    <property type="entry name" value="ZINC FINGER CCHC-TYPE AND RNA-BINDING MOTIF-CONTAINING PROTEIN 1"/>
    <property type="match status" value="1"/>
</dbReference>
<dbReference type="SMART" id="SM00360">
    <property type="entry name" value="RRM"/>
    <property type="match status" value="1"/>
</dbReference>
<keyword evidence="4" id="KW-0479">Metal-binding</keyword>
<dbReference type="SMART" id="SM00343">
    <property type="entry name" value="ZnF_C2HC"/>
    <property type="match status" value="1"/>
</dbReference>
<evidence type="ECO:0000313" key="17">
    <source>
        <dbReference type="EMBL" id="EFX62765.1"/>
    </source>
</evidence>
<dbReference type="InterPro" id="IPR035979">
    <property type="entry name" value="RBD_domain_sf"/>
</dbReference>
<dbReference type="InParanoid" id="E9HZR5"/>
<evidence type="ECO:0000256" key="12">
    <source>
        <dbReference type="PROSITE-ProRule" id="PRU00047"/>
    </source>
</evidence>
<sequence length="197" mass="22439">MEASQTRDCTVYVSNFPFSLTNNDLHQIFGQYGTVIKVTIVKHRLTRKSKGVAFIVYRTQEEASNCIQQTNQKEMFGRILKSSIAKDNGRTEEFATQKKTYEDKSHCFECGQEGHLSYQCPSNALGSREPPKRGSRKHEKEGSELIGDQDDSLGAAIRYEQQKRSMQEQSTSLSATNVRKKKFKPSSYFSDEEEISD</sequence>
<evidence type="ECO:0000256" key="1">
    <source>
        <dbReference type="ARBA" id="ARBA00004123"/>
    </source>
</evidence>
<evidence type="ECO:0000256" key="9">
    <source>
        <dbReference type="ARBA" id="ARBA00023187"/>
    </source>
</evidence>
<dbReference type="PANTHER" id="PTHR46259">
    <property type="entry name" value="ZINC FINGER CCHC-TYPE AND RNA-BINDING MOTIF-CONTAINING PROTEIN 1"/>
    <property type="match status" value="1"/>
</dbReference>
<keyword evidence="9" id="KW-0508">mRNA splicing</keyword>
<evidence type="ECO:0000256" key="14">
    <source>
        <dbReference type="SAM" id="MobiDB-lite"/>
    </source>
</evidence>
<dbReference type="EMBL" id="GL733396">
    <property type="protein sequence ID" value="EFX62765.1"/>
    <property type="molecule type" value="Genomic_DNA"/>
</dbReference>
<protein>
    <recommendedName>
        <fullName evidence="2">Zinc finger CCHC-type and RNA-binding motif-containing protein 1</fullName>
    </recommendedName>
    <alternativeName>
        <fullName evidence="11">U11/U12 small nuclear ribonucleoprotein 31 kDa protein</fullName>
    </alternativeName>
</protein>
<proteinExistence type="predicted"/>
<evidence type="ECO:0000256" key="7">
    <source>
        <dbReference type="ARBA" id="ARBA00022833"/>
    </source>
</evidence>
<evidence type="ECO:0000259" key="16">
    <source>
        <dbReference type="PROSITE" id="PS50158"/>
    </source>
</evidence>
<evidence type="ECO:0000256" key="4">
    <source>
        <dbReference type="ARBA" id="ARBA00022723"/>
    </source>
</evidence>
<dbReference type="GO" id="GO:0000398">
    <property type="term" value="P:mRNA splicing, via spliceosome"/>
    <property type="evidence" value="ECO:0007669"/>
    <property type="project" value="InterPro"/>
</dbReference>
<dbReference type="InterPro" id="IPR034219">
    <property type="entry name" value="ZCRB1_RRM"/>
</dbReference>
<feature type="domain" description="CCHC-type" evidence="16">
    <location>
        <begin position="107"/>
        <end position="122"/>
    </location>
</feature>
<dbReference type="AlphaFoldDB" id="E9HZR5"/>
<dbReference type="PhylomeDB" id="E9HZR5"/>